<feature type="domain" description="Tetrapyrrole biosynthesis uroporphyrinogen III synthase" evidence="1">
    <location>
        <begin position="22"/>
        <end position="208"/>
    </location>
</feature>
<dbReference type="InterPro" id="IPR003754">
    <property type="entry name" value="4pyrrol_synth_uPrphyn_synth"/>
</dbReference>
<accession>Q9HKM4</accession>
<evidence type="ECO:0000259" key="1">
    <source>
        <dbReference type="Pfam" id="PF02602"/>
    </source>
</evidence>
<dbReference type="KEGG" id="tac:Ta0573"/>
<dbReference type="SMR" id="Q9HKM4"/>
<reference evidence="2 3" key="1">
    <citation type="journal article" date="2000" name="Nature">
        <title>The genome sequence of the thermoacidophilic scavenger Thermoplasma acidophilum.</title>
        <authorList>
            <person name="Ruepp A."/>
            <person name="Graml W."/>
            <person name="Santos-Martinez M.L."/>
            <person name="Koretke K.K."/>
            <person name="Volker C."/>
            <person name="Mewes H.W."/>
            <person name="Frishman D."/>
            <person name="Stocker S."/>
            <person name="Lupas A.N."/>
            <person name="Baumeister W."/>
        </authorList>
    </citation>
    <scope>NUCLEOTIDE SEQUENCE [LARGE SCALE GENOMIC DNA]</scope>
    <source>
        <strain evidence="3">ATCC 25905 / DSM 1728 / JCM 9062 / NBRC 15155 / AMRC-C165</strain>
    </source>
</reference>
<proteinExistence type="predicted"/>
<evidence type="ECO:0000313" key="2">
    <source>
        <dbReference type="EMBL" id="CAC11713.1"/>
    </source>
</evidence>
<dbReference type="InterPro" id="IPR036108">
    <property type="entry name" value="4pyrrol_syn_uPrphyn_synt_sf"/>
</dbReference>
<dbReference type="SUPFAM" id="SSF69618">
    <property type="entry name" value="HemD-like"/>
    <property type="match status" value="1"/>
</dbReference>
<dbReference type="EnsemblBacteria" id="CAC11713">
    <property type="protein sequence ID" value="CAC11713"/>
    <property type="gene ID" value="CAC11713"/>
</dbReference>
<dbReference type="Gene3D" id="3.40.50.10090">
    <property type="match status" value="2"/>
</dbReference>
<protein>
    <recommendedName>
        <fullName evidence="1">Tetrapyrrole biosynthesis uroporphyrinogen III synthase domain-containing protein</fullName>
    </recommendedName>
</protein>
<name>Q9HKM4_THEAC</name>
<dbReference type="NCBIfam" id="NF004591">
    <property type="entry name" value="PRK05928.3-6"/>
    <property type="match status" value="1"/>
</dbReference>
<dbReference type="STRING" id="273075.gene:9571793"/>
<dbReference type="RefSeq" id="WP_010900998.1">
    <property type="nucleotide sequence ID" value="NC_002578.1"/>
</dbReference>
<evidence type="ECO:0000313" key="3">
    <source>
        <dbReference type="Proteomes" id="UP000001024"/>
    </source>
</evidence>
<dbReference type="eggNOG" id="arCOG02048">
    <property type="taxonomic scope" value="Archaea"/>
</dbReference>
<dbReference type="InParanoid" id="Q9HKM4"/>
<keyword evidence="3" id="KW-1185">Reference proteome</keyword>
<dbReference type="GO" id="GO:0033014">
    <property type="term" value="P:tetrapyrrole biosynthetic process"/>
    <property type="evidence" value="ECO:0007669"/>
    <property type="project" value="InterPro"/>
</dbReference>
<dbReference type="HOGENOM" id="CLU_1243061_0_0_2"/>
<dbReference type="GO" id="GO:0004852">
    <property type="term" value="F:uroporphyrinogen-III synthase activity"/>
    <property type="evidence" value="ECO:0007669"/>
    <property type="project" value="InterPro"/>
</dbReference>
<dbReference type="PaxDb" id="273075-Ta0573"/>
<dbReference type="CDD" id="cd06578">
    <property type="entry name" value="HemD"/>
    <property type="match status" value="1"/>
</dbReference>
<dbReference type="OrthoDB" id="57038at2157"/>
<dbReference type="AlphaFoldDB" id="Q9HKM4"/>
<dbReference type="Pfam" id="PF02602">
    <property type="entry name" value="HEM4"/>
    <property type="match status" value="1"/>
</dbReference>
<organism evidence="2 3">
    <name type="scientific">Thermoplasma acidophilum (strain ATCC 25905 / DSM 1728 / JCM 9062 / NBRC 15155 / AMRC-C165)</name>
    <dbReference type="NCBI Taxonomy" id="273075"/>
    <lineage>
        <taxon>Archaea</taxon>
        <taxon>Methanobacteriati</taxon>
        <taxon>Thermoplasmatota</taxon>
        <taxon>Thermoplasmata</taxon>
        <taxon>Thermoplasmatales</taxon>
        <taxon>Thermoplasmataceae</taxon>
        <taxon>Thermoplasma</taxon>
    </lineage>
</organism>
<dbReference type="Proteomes" id="UP000001024">
    <property type="component" value="Chromosome"/>
</dbReference>
<dbReference type="EMBL" id="AL445064">
    <property type="protein sequence ID" value="CAC11713.1"/>
    <property type="molecule type" value="Genomic_DNA"/>
</dbReference>
<gene>
    <name evidence="2" type="ordered locus">Ta0573</name>
</gene>
<sequence length="225" mass="24971">MKIFVLSIRPEEKAQRTGGACFDILNVPVTRLEPIPVDYTDLIRSGVDCVAFTSSYGVRLFFKNAPVKNFRYFGIGKSTCEEVRKYGYDCEYPEKMDSEGLADMIISHCSGRKVALIRSANANEIVNEKIMGHVDFIDLRNYRAVNTNVDLTPYMAKEECMGIIVTSSMEAKIAMPAIKATGKPVYSIGSVTTKTLEEAGIHPAISGNSDFVDLVEKIKKYLCLV</sequence>